<dbReference type="OrthoDB" id="9883651at2"/>
<name>A0A5R8PDD0_9NOCA</name>
<dbReference type="AlphaFoldDB" id="A0A5R8PDD0"/>
<feature type="region of interest" description="Disordered" evidence="1">
    <location>
        <begin position="63"/>
        <end position="93"/>
    </location>
</feature>
<dbReference type="EMBL" id="VBUU01000015">
    <property type="protein sequence ID" value="TLG09014.1"/>
    <property type="molecule type" value="Genomic_DNA"/>
</dbReference>
<gene>
    <name evidence="2" type="ORF">FEK35_15980</name>
</gene>
<dbReference type="Proteomes" id="UP000308349">
    <property type="component" value="Unassembled WGS sequence"/>
</dbReference>
<sequence>MERRLVVDFDIPGVPVQHYRAERCAAEAFAAEATRQGLARVTVDDLATDEMKQLPYQRLFLPSRRDDHTDGLDTSTDAAWHAADGPHARHYLH</sequence>
<evidence type="ECO:0000256" key="1">
    <source>
        <dbReference type="SAM" id="MobiDB-lite"/>
    </source>
</evidence>
<accession>A0A5R8PDD0</accession>
<evidence type="ECO:0000313" key="3">
    <source>
        <dbReference type="Proteomes" id="UP000308349"/>
    </source>
</evidence>
<organism evidence="2 3">
    <name type="scientific">Nocardia cyriacigeorgica</name>
    <dbReference type="NCBI Taxonomy" id="135487"/>
    <lineage>
        <taxon>Bacteria</taxon>
        <taxon>Bacillati</taxon>
        <taxon>Actinomycetota</taxon>
        <taxon>Actinomycetes</taxon>
        <taxon>Mycobacteriales</taxon>
        <taxon>Nocardiaceae</taxon>
        <taxon>Nocardia</taxon>
    </lineage>
</organism>
<evidence type="ECO:0000313" key="2">
    <source>
        <dbReference type="EMBL" id="TLG09014.1"/>
    </source>
</evidence>
<dbReference type="RefSeq" id="WP_068048176.1">
    <property type="nucleotide sequence ID" value="NZ_JADLPF010000001.1"/>
</dbReference>
<dbReference type="GeneID" id="80346318"/>
<reference evidence="2 3" key="1">
    <citation type="submission" date="2019-05" db="EMBL/GenBank/DDBJ databases">
        <title>Genomes sequences of two Nocardia cyriacigeorgica environmental isolates, type strains Nocardia asteroides ATCC 19247 and Nocardia cyriacigeorgica DSM 44484.</title>
        <authorList>
            <person name="Vautrin F."/>
            <person name="Bergeron E."/>
            <person name="Dubost A."/>
            <person name="Abrouk D."/>
            <person name="Rodriguez Nava V."/>
            <person name="Pujic P."/>
        </authorList>
    </citation>
    <scope>NUCLEOTIDE SEQUENCE [LARGE SCALE GENOMIC DNA]</scope>
    <source>
        <strain evidence="2 3">EML 1456</strain>
    </source>
</reference>
<proteinExistence type="predicted"/>
<comment type="caution">
    <text evidence="2">The sequence shown here is derived from an EMBL/GenBank/DDBJ whole genome shotgun (WGS) entry which is preliminary data.</text>
</comment>
<protein>
    <submittedName>
        <fullName evidence="2">Uncharacterized protein</fullName>
    </submittedName>
</protein>